<dbReference type="EMBL" id="DSRU01000223">
    <property type="protein sequence ID" value="HFM99061.1"/>
    <property type="molecule type" value="Genomic_DNA"/>
</dbReference>
<comment type="caution">
    <text evidence="4">The sequence shown here is derived from an EMBL/GenBank/DDBJ whole genome shotgun (WGS) entry which is preliminary data.</text>
</comment>
<feature type="chain" id="PRO_5028077656" evidence="2">
    <location>
        <begin position="25"/>
        <end position="289"/>
    </location>
</feature>
<evidence type="ECO:0000259" key="3">
    <source>
        <dbReference type="Pfam" id="PF01738"/>
    </source>
</evidence>
<dbReference type="AlphaFoldDB" id="A0A7C3PQY9"/>
<organism evidence="4">
    <name type="scientific">Oscillatoriales cyanobacterium SpSt-418</name>
    <dbReference type="NCBI Taxonomy" id="2282169"/>
    <lineage>
        <taxon>Bacteria</taxon>
        <taxon>Bacillati</taxon>
        <taxon>Cyanobacteriota</taxon>
        <taxon>Cyanophyceae</taxon>
        <taxon>Oscillatoriophycideae</taxon>
        <taxon>Oscillatoriales</taxon>
    </lineage>
</organism>
<dbReference type="GO" id="GO:0016787">
    <property type="term" value="F:hydrolase activity"/>
    <property type="evidence" value="ECO:0007669"/>
    <property type="project" value="UniProtKB-KW"/>
</dbReference>
<dbReference type="InterPro" id="IPR050261">
    <property type="entry name" value="FrsA_esterase"/>
</dbReference>
<proteinExistence type="predicted"/>
<keyword evidence="2" id="KW-0732">Signal</keyword>
<evidence type="ECO:0000256" key="2">
    <source>
        <dbReference type="SAM" id="SignalP"/>
    </source>
</evidence>
<feature type="signal peptide" evidence="2">
    <location>
        <begin position="1"/>
        <end position="24"/>
    </location>
</feature>
<keyword evidence="4" id="KW-0378">Hydrolase</keyword>
<dbReference type="SUPFAM" id="SSF53474">
    <property type="entry name" value="alpha/beta-Hydrolases"/>
    <property type="match status" value="1"/>
</dbReference>
<dbReference type="PANTHER" id="PTHR22946">
    <property type="entry name" value="DIENELACTONE HYDROLASE DOMAIN-CONTAINING PROTEIN-RELATED"/>
    <property type="match status" value="1"/>
</dbReference>
<reference evidence="4" key="1">
    <citation type="journal article" date="2020" name="mSystems">
        <title>Genome- and Community-Level Interaction Insights into Carbon Utilization and Element Cycling Functions of Hydrothermarchaeota in Hydrothermal Sediment.</title>
        <authorList>
            <person name="Zhou Z."/>
            <person name="Liu Y."/>
            <person name="Xu W."/>
            <person name="Pan J."/>
            <person name="Luo Z.H."/>
            <person name="Li M."/>
        </authorList>
    </citation>
    <scope>NUCLEOTIDE SEQUENCE [LARGE SCALE GENOMIC DNA]</scope>
    <source>
        <strain evidence="4">SpSt-418</strain>
    </source>
</reference>
<gene>
    <name evidence="4" type="ORF">ENR64_15150</name>
</gene>
<accession>A0A7C3PQY9</accession>
<feature type="domain" description="Dienelactone hydrolase" evidence="3">
    <location>
        <begin position="41"/>
        <end position="261"/>
    </location>
</feature>
<protein>
    <submittedName>
        <fullName evidence="4">Dienelactone hydrolase family protein</fullName>
    </submittedName>
</protein>
<dbReference type="Pfam" id="PF01738">
    <property type="entry name" value="DLH"/>
    <property type="match status" value="1"/>
</dbReference>
<evidence type="ECO:0000313" key="4">
    <source>
        <dbReference type="EMBL" id="HFM99061.1"/>
    </source>
</evidence>
<sequence>MKGFLAFFVAPIVSLVALTDAAIAAVKTQVVEYQHDGVVLEGFLAYDDAKTGKRPGVMIVHEWTGVGDYVKNRAKQLAELGYVAFAADIYGKGIRPNNPTDAGKEATKYRSNRPLLRSRALAGLKVLQANPLTNPQKIAAIGYCFGGGTVLELARSGADVAGVVSFHGNLDTPNPADAQNIKGKVLVLHGAVDPYVPPEQVSAFEKEMNDAKVDWQLVSYGGVVHSFTNPEAGNDPSKGAAYNALADQRSFGAMQQFFNELFVDRDATKPAFKKPSDQFNPPRRSGSGR</sequence>
<feature type="region of interest" description="Disordered" evidence="1">
    <location>
        <begin position="269"/>
        <end position="289"/>
    </location>
</feature>
<dbReference type="PANTHER" id="PTHR22946:SF0">
    <property type="entry name" value="DIENELACTONE HYDROLASE DOMAIN-CONTAINING PROTEIN"/>
    <property type="match status" value="1"/>
</dbReference>
<name>A0A7C3PQY9_9CYAN</name>
<dbReference type="Gene3D" id="3.40.50.1820">
    <property type="entry name" value="alpha/beta hydrolase"/>
    <property type="match status" value="1"/>
</dbReference>
<dbReference type="InterPro" id="IPR029058">
    <property type="entry name" value="AB_hydrolase_fold"/>
</dbReference>
<evidence type="ECO:0000256" key="1">
    <source>
        <dbReference type="SAM" id="MobiDB-lite"/>
    </source>
</evidence>
<dbReference type="InterPro" id="IPR002925">
    <property type="entry name" value="Dienelactn_hydro"/>
</dbReference>